<dbReference type="Proteomes" id="UP001596108">
    <property type="component" value="Unassembled WGS sequence"/>
</dbReference>
<dbReference type="RefSeq" id="WP_378110537.1">
    <property type="nucleotide sequence ID" value="NZ_JBHSNC010000010.1"/>
</dbReference>
<dbReference type="Pfam" id="PF05504">
    <property type="entry name" value="Spore_GerAC"/>
    <property type="match status" value="1"/>
</dbReference>
<name>A0ABW0QVZ1_9BACL</name>
<dbReference type="EMBL" id="JBHSNC010000010">
    <property type="protein sequence ID" value="MFC5528593.1"/>
    <property type="molecule type" value="Genomic_DNA"/>
</dbReference>
<proteinExistence type="predicted"/>
<accession>A0ABW0QVZ1</accession>
<keyword evidence="3" id="KW-1185">Reference proteome</keyword>
<reference evidence="3" key="1">
    <citation type="journal article" date="2019" name="Int. J. Syst. Evol. Microbiol.">
        <title>The Global Catalogue of Microorganisms (GCM) 10K type strain sequencing project: providing services to taxonomists for standard genome sequencing and annotation.</title>
        <authorList>
            <consortium name="The Broad Institute Genomics Platform"/>
            <consortium name="The Broad Institute Genome Sequencing Center for Infectious Disease"/>
            <person name="Wu L."/>
            <person name="Ma J."/>
        </authorList>
    </citation>
    <scope>NUCLEOTIDE SEQUENCE [LARGE SCALE GENOMIC DNA]</scope>
    <source>
        <strain evidence="3">CGMCC 1.18578</strain>
    </source>
</reference>
<evidence type="ECO:0000313" key="2">
    <source>
        <dbReference type="EMBL" id="MFC5528593.1"/>
    </source>
</evidence>
<evidence type="ECO:0000259" key="1">
    <source>
        <dbReference type="Pfam" id="PF05504"/>
    </source>
</evidence>
<dbReference type="InterPro" id="IPR046953">
    <property type="entry name" value="Spore_GerAC-like_C"/>
</dbReference>
<dbReference type="PANTHER" id="PTHR35789:SF1">
    <property type="entry name" value="SPORE GERMINATION PROTEIN B3"/>
    <property type="match status" value="1"/>
</dbReference>
<dbReference type="InterPro" id="IPR008844">
    <property type="entry name" value="Spore_GerAC-like"/>
</dbReference>
<organism evidence="2 3">
    <name type="scientific">Cohnella yongneupensis</name>
    <dbReference type="NCBI Taxonomy" id="425006"/>
    <lineage>
        <taxon>Bacteria</taxon>
        <taxon>Bacillati</taxon>
        <taxon>Bacillota</taxon>
        <taxon>Bacilli</taxon>
        <taxon>Bacillales</taxon>
        <taxon>Paenibacillaceae</taxon>
        <taxon>Cohnella</taxon>
    </lineage>
</organism>
<gene>
    <name evidence="2" type="ORF">ACFPQ4_03880</name>
</gene>
<protein>
    <submittedName>
        <fullName evidence="2">Ger(X)C family spore germination C-terminal domain-containing protein</fullName>
    </submittedName>
</protein>
<feature type="domain" description="Spore germination GerAC-like C-terminal" evidence="1">
    <location>
        <begin position="3"/>
        <end position="97"/>
    </location>
</feature>
<dbReference type="InterPro" id="IPR038501">
    <property type="entry name" value="Spore_GerAC_C_sf"/>
</dbReference>
<dbReference type="Gene3D" id="3.30.300.210">
    <property type="entry name" value="Nutrient germinant receptor protein C, domain 3"/>
    <property type="match status" value="1"/>
</dbReference>
<comment type="caution">
    <text evidence="2">The sequence shown here is derived from an EMBL/GenBank/DDBJ whole genome shotgun (WGS) entry which is preliminary data.</text>
</comment>
<evidence type="ECO:0000313" key="3">
    <source>
        <dbReference type="Proteomes" id="UP001596108"/>
    </source>
</evidence>
<dbReference type="PANTHER" id="PTHR35789">
    <property type="entry name" value="SPORE GERMINATION PROTEIN B3"/>
    <property type="match status" value="1"/>
</dbReference>
<sequence length="100" mass="11181">MCIKVQAKGNLLESTGTSDWKESSRKAKLDETLSAALSDQLEGIVRKLQKLGTDSLGIGAYVRNSMSFKEWKALNWSEVYPEADVRVEAKVHVFDFGMIQ</sequence>